<evidence type="ECO:0000313" key="15">
    <source>
        <dbReference type="EMBL" id="MDI2097711.1"/>
    </source>
</evidence>
<keyword evidence="11" id="KW-0464">Manganese</keyword>
<dbReference type="NCBIfam" id="NF000595">
    <property type="entry name" value="PRK00015.1-3"/>
    <property type="match status" value="1"/>
</dbReference>
<dbReference type="GO" id="GO:0032299">
    <property type="term" value="C:ribonuclease H2 complex"/>
    <property type="evidence" value="ECO:0007669"/>
    <property type="project" value="TreeGrafter"/>
</dbReference>
<comment type="cofactor">
    <cofactor evidence="12">
        <name>Mn(2+)</name>
        <dbReference type="ChEBI" id="CHEBI:29035"/>
    </cofactor>
    <cofactor evidence="12">
        <name>Mg(2+)</name>
        <dbReference type="ChEBI" id="CHEBI:18420"/>
    </cofactor>
    <text evidence="12">Manganese or magnesium. Binds 1 divalent metal ion per monomer in the absence of substrate. May bind a second metal ion after substrate binding.</text>
</comment>
<evidence type="ECO:0000256" key="5">
    <source>
        <dbReference type="ARBA" id="ARBA00007383"/>
    </source>
</evidence>
<dbReference type="InterPro" id="IPR024567">
    <property type="entry name" value="RNase_HII/HIII_dom"/>
</dbReference>
<dbReference type="InterPro" id="IPR012337">
    <property type="entry name" value="RNaseH-like_sf"/>
</dbReference>
<dbReference type="InterPro" id="IPR022898">
    <property type="entry name" value="RNase_HII"/>
</dbReference>
<evidence type="ECO:0000256" key="6">
    <source>
        <dbReference type="ARBA" id="ARBA00022490"/>
    </source>
</evidence>
<dbReference type="PROSITE" id="PS51975">
    <property type="entry name" value="RNASE_H_2"/>
    <property type="match status" value="1"/>
</dbReference>
<evidence type="ECO:0000256" key="2">
    <source>
        <dbReference type="ARBA" id="ARBA00001946"/>
    </source>
</evidence>
<dbReference type="InterPro" id="IPR036397">
    <property type="entry name" value="RNaseH_sf"/>
</dbReference>
<evidence type="ECO:0000259" key="14">
    <source>
        <dbReference type="PROSITE" id="PS51975"/>
    </source>
</evidence>
<dbReference type="PANTHER" id="PTHR10954:SF18">
    <property type="entry name" value="RIBONUCLEASE HII"/>
    <property type="match status" value="1"/>
</dbReference>
<keyword evidence="6" id="KW-0963">Cytoplasm</keyword>
<proteinExistence type="inferred from homology"/>
<feature type="domain" description="RNase H type-2" evidence="14">
    <location>
        <begin position="20"/>
        <end position="218"/>
    </location>
</feature>
<name>A0AAW6T3Q8_9MICO</name>
<dbReference type="GO" id="GO:0046872">
    <property type="term" value="F:metal ion binding"/>
    <property type="evidence" value="ECO:0007669"/>
    <property type="project" value="UniProtKB-KW"/>
</dbReference>
<dbReference type="CDD" id="cd07182">
    <property type="entry name" value="RNase_HII_bacteria_HII_like"/>
    <property type="match status" value="1"/>
</dbReference>
<dbReference type="RefSeq" id="WP_281487495.1">
    <property type="nucleotide sequence ID" value="NZ_JASATX010000001.1"/>
</dbReference>
<comment type="subcellular location">
    <subcellularLocation>
        <location evidence="4">Cytoplasm</location>
    </subcellularLocation>
</comment>
<evidence type="ECO:0000256" key="11">
    <source>
        <dbReference type="ARBA" id="ARBA00023211"/>
    </source>
</evidence>
<evidence type="ECO:0000256" key="10">
    <source>
        <dbReference type="ARBA" id="ARBA00022801"/>
    </source>
</evidence>
<evidence type="ECO:0000256" key="8">
    <source>
        <dbReference type="ARBA" id="ARBA00022723"/>
    </source>
</evidence>
<comment type="function">
    <text evidence="3 13">Endonuclease that specifically degrades the RNA of RNA-DNA hybrids.</text>
</comment>
<dbReference type="AlphaFoldDB" id="A0AAW6T3Q8"/>
<reference evidence="15 16" key="1">
    <citation type="submission" date="2023-04" db="EMBL/GenBank/DDBJ databases">
        <title>Klugiella caeni sp. nov. isolated from the sludge of biochemical tank.</title>
        <authorList>
            <person name="Geng K."/>
        </authorList>
    </citation>
    <scope>NUCLEOTIDE SEQUENCE [LARGE SCALE GENOMIC DNA]</scope>
    <source>
        <strain evidence="15 16">YN-L-19</strain>
    </source>
</reference>
<dbReference type="GO" id="GO:0006298">
    <property type="term" value="P:mismatch repair"/>
    <property type="evidence" value="ECO:0007669"/>
    <property type="project" value="TreeGrafter"/>
</dbReference>
<evidence type="ECO:0000256" key="1">
    <source>
        <dbReference type="ARBA" id="ARBA00000077"/>
    </source>
</evidence>
<gene>
    <name evidence="15" type="ORF">QF206_01840</name>
</gene>
<comment type="caution">
    <text evidence="15">The sequence shown here is derived from an EMBL/GenBank/DDBJ whole genome shotgun (WGS) entry which is preliminary data.</text>
</comment>
<sequence length="218" mass="22810">MAVVEPDLSVERAFFAGGSRLVIGLDEVGRGALAGPVAVGAAVIAAKVSAVPKGLRDSKLIPEAKRSGVESDARAWAEACGVGLASAAEVDQDGIIAALGLAARRVLEELHRSGVPVTESVVLLDGTHDWLSPVLRAPLRVVTRAKADRDCGSVAAASVIAKVHRDSLMIRAHDEQPVYHWLSNKGYASAAHFAALAEHGASAMHRRTWLRTAPDIPA</sequence>
<accession>A0AAW6T3Q8</accession>
<evidence type="ECO:0000256" key="13">
    <source>
        <dbReference type="RuleBase" id="RU003515"/>
    </source>
</evidence>
<dbReference type="PANTHER" id="PTHR10954">
    <property type="entry name" value="RIBONUCLEASE H2 SUBUNIT A"/>
    <property type="match status" value="1"/>
</dbReference>
<evidence type="ECO:0000256" key="3">
    <source>
        <dbReference type="ARBA" id="ARBA00004065"/>
    </source>
</evidence>
<feature type="binding site" evidence="12">
    <location>
        <position position="26"/>
    </location>
    <ligand>
        <name>a divalent metal cation</name>
        <dbReference type="ChEBI" id="CHEBI:60240"/>
    </ligand>
</feature>
<evidence type="ECO:0000256" key="12">
    <source>
        <dbReference type="PROSITE-ProRule" id="PRU01319"/>
    </source>
</evidence>
<keyword evidence="7 12" id="KW-0540">Nuclease</keyword>
<keyword evidence="16" id="KW-1185">Reference proteome</keyword>
<comment type="similarity">
    <text evidence="5 13">Belongs to the RNase HII family.</text>
</comment>
<dbReference type="Gene3D" id="3.30.420.10">
    <property type="entry name" value="Ribonuclease H-like superfamily/Ribonuclease H"/>
    <property type="match status" value="1"/>
</dbReference>
<dbReference type="Proteomes" id="UP001321506">
    <property type="component" value="Unassembled WGS sequence"/>
</dbReference>
<feature type="binding site" evidence="12">
    <location>
        <position position="27"/>
    </location>
    <ligand>
        <name>a divalent metal cation</name>
        <dbReference type="ChEBI" id="CHEBI:60240"/>
    </ligand>
</feature>
<keyword evidence="8 12" id="KW-0479">Metal-binding</keyword>
<dbReference type="GO" id="GO:0004523">
    <property type="term" value="F:RNA-DNA hybrid ribonuclease activity"/>
    <property type="evidence" value="ECO:0007669"/>
    <property type="project" value="UniProtKB-UniRule"/>
</dbReference>
<dbReference type="SUPFAM" id="SSF53098">
    <property type="entry name" value="Ribonuclease H-like"/>
    <property type="match status" value="1"/>
</dbReference>
<organism evidence="15 16">
    <name type="scientific">Ruicaihuangia caeni</name>
    <dbReference type="NCBI Taxonomy" id="3042517"/>
    <lineage>
        <taxon>Bacteria</taxon>
        <taxon>Bacillati</taxon>
        <taxon>Actinomycetota</taxon>
        <taxon>Actinomycetes</taxon>
        <taxon>Micrococcales</taxon>
        <taxon>Microbacteriaceae</taxon>
        <taxon>Ruicaihuangia</taxon>
    </lineage>
</organism>
<dbReference type="InterPro" id="IPR001352">
    <property type="entry name" value="RNase_HII/HIII"/>
</dbReference>
<comment type="catalytic activity">
    <reaction evidence="1 12 13">
        <text>Endonucleolytic cleavage to 5'-phosphomonoester.</text>
        <dbReference type="EC" id="3.1.26.4"/>
    </reaction>
</comment>
<feature type="binding site" evidence="12">
    <location>
        <position position="125"/>
    </location>
    <ligand>
        <name>a divalent metal cation</name>
        <dbReference type="ChEBI" id="CHEBI:60240"/>
    </ligand>
</feature>
<dbReference type="EC" id="3.1.26.4" evidence="13"/>
<protein>
    <recommendedName>
        <fullName evidence="13">Ribonuclease</fullName>
        <ecNumber evidence="13">3.1.26.4</ecNumber>
    </recommendedName>
</protein>
<dbReference type="GO" id="GO:0003723">
    <property type="term" value="F:RNA binding"/>
    <property type="evidence" value="ECO:0007669"/>
    <property type="project" value="UniProtKB-UniRule"/>
</dbReference>
<evidence type="ECO:0000256" key="4">
    <source>
        <dbReference type="ARBA" id="ARBA00004496"/>
    </source>
</evidence>
<dbReference type="EMBL" id="JASATX010000001">
    <property type="protein sequence ID" value="MDI2097711.1"/>
    <property type="molecule type" value="Genomic_DNA"/>
</dbReference>
<evidence type="ECO:0000256" key="7">
    <source>
        <dbReference type="ARBA" id="ARBA00022722"/>
    </source>
</evidence>
<evidence type="ECO:0000313" key="16">
    <source>
        <dbReference type="Proteomes" id="UP001321506"/>
    </source>
</evidence>
<evidence type="ECO:0000256" key="9">
    <source>
        <dbReference type="ARBA" id="ARBA00022759"/>
    </source>
</evidence>
<dbReference type="GO" id="GO:0043137">
    <property type="term" value="P:DNA replication, removal of RNA primer"/>
    <property type="evidence" value="ECO:0007669"/>
    <property type="project" value="TreeGrafter"/>
</dbReference>
<dbReference type="Pfam" id="PF01351">
    <property type="entry name" value="RNase_HII"/>
    <property type="match status" value="1"/>
</dbReference>
<comment type="cofactor">
    <cofactor evidence="2">
        <name>Mg(2+)</name>
        <dbReference type="ChEBI" id="CHEBI:18420"/>
    </cofactor>
</comment>
<dbReference type="GO" id="GO:0005737">
    <property type="term" value="C:cytoplasm"/>
    <property type="evidence" value="ECO:0007669"/>
    <property type="project" value="UniProtKB-SubCell"/>
</dbReference>
<keyword evidence="10 12" id="KW-0378">Hydrolase</keyword>
<keyword evidence="9 12" id="KW-0255">Endonuclease</keyword>